<evidence type="ECO:0000313" key="3">
    <source>
        <dbReference type="EMBL" id="KAG6755702.1"/>
    </source>
</evidence>
<dbReference type="AlphaFoldDB" id="A0A8X7YUP5"/>
<dbReference type="PANTHER" id="PTHR37610">
    <property type="entry name" value="CCHC-TYPE DOMAIN-CONTAINING PROTEIN"/>
    <property type="match status" value="1"/>
</dbReference>
<feature type="domain" description="Retrovirus-related Pol polyprotein from transposon TNT 1-94-like beta-barrel" evidence="2">
    <location>
        <begin position="183"/>
        <end position="234"/>
    </location>
</feature>
<feature type="compositionally biased region" description="Low complexity" evidence="1">
    <location>
        <begin position="352"/>
        <end position="365"/>
    </location>
</feature>
<proteinExistence type="predicted"/>
<dbReference type="EMBL" id="JAAWWB010000021">
    <property type="protein sequence ID" value="KAG6755702.1"/>
    <property type="molecule type" value="Genomic_DNA"/>
</dbReference>
<sequence>MGYLRGSIKAPHEDDPKYDDWFSEDQKIKSWFLSSMKPEIMKRFIRLSTSKEIWDSLKIAYFDENDEARIYSFDQVHGEVLQKDPPLGLQASFAYVHREADRKEAMKMEVDKRHSKSHCFELIGYPENWDKTHDPRCNKSRASIAETRNDSDQIADKASAMVSATGRDGKALSTSTSVMNNTWIIDSKATEHMTCDSRQVPSLKTSAHTEVNVANSNVVPVIGEGTVSLTDTMKLDTVLLEEYRSSEVLTRDNTEVLTFNYSPVAKNELYEKQPVQSSRLEYTTPGEEQQSTCYGDQATKKIIKEQQTFLGEEQSTGPTRLGLDNELQPTTYNRTEQQPQQLSGDFPSDGIPNPSMNSSPVNSHNQLSPTPDAIPPRRLPKRINRDEEMLMLMLLEIPYLRCGSTNEHWLLGTGNFLTA</sequence>
<protein>
    <recommendedName>
        <fullName evidence="2">Retrovirus-related Pol polyprotein from transposon TNT 1-94-like beta-barrel domain-containing protein</fullName>
    </recommendedName>
</protein>
<comment type="caution">
    <text evidence="3">The sequence shown here is derived from an EMBL/GenBank/DDBJ whole genome shotgun (WGS) entry which is preliminary data.</text>
</comment>
<feature type="compositionally biased region" description="Polar residues" evidence="1">
    <location>
        <begin position="334"/>
        <end position="343"/>
    </location>
</feature>
<gene>
    <name evidence="3" type="ORF">POTOM_039102</name>
</gene>
<evidence type="ECO:0000259" key="2">
    <source>
        <dbReference type="Pfam" id="PF22936"/>
    </source>
</evidence>
<evidence type="ECO:0000313" key="4">
    <source>
        <dbReference type="Proteomes" id="UP000886885"/>
    </source>
</evidence>
<evidence type="ECO:0000256" key="1">
    <source>
        <dbReference type="SAM" id="MobiDB-lite"/>
    </source>
</evidence>
<feature type="region of interest" description="Disordered" evidence="1">
    <location>
        <begin position="334"/>
        <end position="379"/>
    </location>
</feature>
<name>A0A8X7YUP5_POPTO</name>
<dbReference type="Pfam" id="PF14223">
    <property type="entry name" value="Retrotran_gag_2"/>
    <property type="match status" value="1"/>
</dbReference>
<reference evidence="3" key="1">
    <citation type="journal article" date="2020" name="bioRxiv">
        <title>Hybrid origin of Populus tomentosa Carr. identified through genome sequencing and phylogenomic analysis.</title>
        <authorList>
            <person name="An X."/>
            <person name="Gao K."/>
            <person name="Chen Z."/>
            <person name="Li J."/>
            <person name="Yang X."/>
            <person name="Yang X."/>
            <person name="Zhou J."/>
            <person name="Guo T."/>
            <person name="Zhao T."/>
            <person name="Huang S."/>
            <person name="Miao D."/>
            <person name="Khan W.U."/>
            <person name="Rao P."/>
            <person name="Ye M."/>
            <person name="Lei B."/>
            <person name="Liao W."/>
            <person name="Wang J."/>
            <person name="Ji L."/>
            <person name="Li Y."/>
            <person name="Guo B."/>
            <person name="Mustafa N.S."/>
            <person name="Li S."/>
            <person name="Yun Q."/>
            <person name="Keller S.R."/>
            <person name="Mao J."/>
            <person name="Zhang R."/>
            <person name="Strauss S.H."/>
        </authorList>
    </citation>
    <scope>NUCLEOTIDE SEQUENCE</scope>
    <source>
        <strain evidence="3">GM15</strain>
        <tissue evidence="3">Leaf</tissue>
    </source>
</reference>
<organism evidence="3 4">
    <name type="scientific">Populus tomentosa</name>
    <name type="common">Chinese white poplar</name>
    <dbReference type="NCBI Taxonomy" id="118781"/>
    <lineage>
        <taxon>Eukaryota</taxon>
        <taxon>Viridiplantae</taxon>
        <taxon>Streptophyta</taxon>
        <taxon>Embryophyta</taxon>
        <taxon>Tracheophyta</taxon>
        <taxon>Spermatophyta</taxon>
        <taxon>Magnoliopsida</taxon>
        <taxon>eudicotyledons</taxon>
        <taxon>Gunneridae</taxon>
        <taxon>Pentapetalae</taxon>
        <taxon>rosids</taxon>
        <taxon>fabids</taxon>
        <taxon>Malpighiales</taxon>
        <taxon>Salicaceae</taxon>
        <taxon>Saliceae</taxon>
        <taxon>Populus</taxon>
    </lineage>
</organism>
<dbReference type="Pfam" id="PF22936">
    <property type="entry name" value="Pol_BBD"/>
    <property type="match status" value="1"/>
</dbReference>
<keyword evidence="4" id="KW-1185">Reference proteome</keyword>
<dbReference type="Proteomes" id="UP000886885">
    <property type="component" value="Chromosome 11A"/>
</dbReference>
<dbReference type="InterPro" id="IPR054722">
    <property type="entry name" value="PolX-like_BBD"/>
</dbReference>
<dbReference type="OrthoDB" id="1190472at2759"/>
<dbReference type="PANTHER" id="PTHR37610:SF45">
    <property type="entry name" value="RETROTRANSPOSON GAG DOMAIN-CONTAINING PROTEIN"/>
    <property type="match status" value="1"/>
</dbReference>
<accession>A0A8X7YUP5</accession>